<comment type="caution">
    <text evidence="2">The sequence shown here is derived from an EMBL/GenBank/DDBJ whole genome shotgun (WGS) entry which is preliminary data.</text>
</comment>
<evidence type="ECO:0000313" key="3">
    <source>
        <dbReference type="Proteomes" id="UP001152795"/>
    </source>
</evidence>
<dbReference type="AlphaFoldDB" id="A0A6S7GQB2"/>
<evidence type="ECO:0000256" key="1">
    <source>
        <dbReference type="SAM" id="MobiDB-lite"/>
    </source>
</evidence>
<evidence type="ECO:0000313" key="2">
    <source>
        <dbReference type="EMBL" id="CAB3992139.1"/>
    </source>
</evidence>
<name>A0A6S7GQB2_PARCT</name>
<keyword evidence="3" id="KW-1185">Reference proteome</keyword>
<dbReference type="PANTHER" id="PTHR46880:SF9">
    <property type="entry name" value="ZINC FINGER PROTEIN 862"/>
    <property type="match status" value="1"/>
</dbReference>
<reference evidence="2" key="1">
    <citation type="submission" date="2020-04" db="EMBL/GenBank/DDBJ databases">
        <authorList>
            <person name="Alioto T."/>
            <person name="Alioto T."/>
            <person name="Gomez Garrido J."/>
        </authorList>
    </citation>
    <scope>NUCLEOTIDE SEQUENCE</scope>
    <source>
        <strain evidence="2">A484AB</strain>
    </source>
</reference>
<dbReference type="Proteomes" id="UP001152795">
    <property type="component" value="Unassembled WGS sequence"/>
</dbReference>
<feature type="region of interest" description="Disordered" evidence="1">
    <location>
        <begin position="438"/>
        <end position="459"/>
    </location>
</feature>
<dbReference type="EMBL" id="CACRXK020001987">
    <property type="protein sequence ID" value="CAB3992139.1"/>
    <property type="molecule type" value="Genomic_DNA"/>
</dbReference>
<dbReference type="SUPFAM" id="SSF53098">
    <property type="entry name" value="Ribonuclease H-like"/>
    <property type="match status" value="1"/>
</dbReference>
<sequence>MDGSRDSSVTEQELIYILYLSKNGIPEVKFFSIESVKAADAEGLKSSLEEAFECVGISCFASRLHGLNVDGASVNTGIHRGLGARIRELAPWLTVVHCFNHRLELSVKDAFKGTFFDEIDMMLLKLYYLYKKSSKRTRELEAFGEIYDKVITKPCKSSGTRWVAHKPVQVLSLAMQQELHDPVVQVKHINEFGWSMLKLNALLTESIDKNTSRLTNYTKFLKEVTCVEGSYKYQEIKLLNFDASSEKIKKSYSDVISCLTAKMNERFKDLQSHSVIKGIAILDCSRWPRDDLNLSVYGEKEIDALTKHFSSLLSNNGCDIDKITTEWDLLKLEVNTLISGCCSIKYLDVWQRVFSLPDRKSLENVLHIIELLLITPTTNAKLERMFSRMSRMKNDWRNRLTRERLEHNLRIGEDGPSIKNFDPEESIRHWSNERIRRVKGAKPHRYPKKRRKTERSSSVDVVTYCMSDFESESSDEE</sequence>
<protein>
    <submittedName>
        <fullName evidence="2">Zinc finger 862-like</fullName>
    </submittedName>
</protein>
<dbReference type="InterPro" id="IPR012337">
    <property type="entry name" value="RNaseH-like_sf"/>
</dbReference>
<gene>
    <name evidence="2" type="ORF">PACLA_8A019661</name>
</gene>
<dbReference type="OrthoDB" id="5987870at2759"/>
<organism evidence="2 3">
    <name type="scientific">Paramuricea clavata</name>
    <name type="common">Red gorgonian</name>
    <name type="synonym">Violescent sea-whip</name>
    <dbReference type="NCBI Taxonomy" id="317549"/>
    <lineage>
        <taxon>Eukaryota</taxon>
        <taxon>Metazoa</taxon>
        <taxon>Cnidaria</taxon>
        <taxon>Anthozoa</taxon>
        <taxon>Octocorallia</taxon>
        <taxon>Malacalcyonacea</taxon>
        <taxon>Plexauridae</taxon>
        <taxon>Paramuricea</taxon>
    </lineage>
</organism>
<feature type="compositionally biased region" description="Basic residues" evidence="1">
    <location>
        <begin position="438"/>
        <end position="453"/>
    </location>
</feature>
<dbReference type="PANTHER" id="PTHR46880">
    <property type="entry name" value="RAS-ASSOCIATING DOMAIN-CONTAINING PROTEIN"/>
    <property type="match status" value="1"/>
</dbReference>
<proteinExistence type="predicted"/>
<accession>A0A6S7GQB2</accession>